<evidence type="ECO:0000313" key="3">
    <source>
        <dbReference type="EMBL" id="KZV34404.1"/>
    </source>
</evidence>
<evidence type="ECO:0000256" key="1">
    <source>
        <dbReference type="SAM" id="Coils"/>
    </source>
</evidence>
<feature type="compositionally biased region" description="Polar residues" evidence="2">
    <location>
        <begin position="136"/>
        <end position="145"/>
    </location>
</feature>
<dbReference type="EMBL" id="KV005069">
    <property type="protein sequence ID" value="KZV34404.1"/>
    <property type="molecule type" value="Genomic_DNA"/>
</dbReference>
<protein>
    <submittedName>
        <fullName evidence="3">Uncharacterized protein</fullName>
    </submittedName>
</protein>
<dbReference type="AlphaFoldDB" id="A0A2Z7BJ15"/>
<reference evidence="3 4" key="1">
    <citation type="journal article" date="2015" name="Proc. Natl. Acad. Sci. U.S.A.">
        <title>The resurrection genome of Boea hygrometrica: A blueprint for survival of dehydration.</title>
        <authorList>
            <person name="Xiao L."/>
            <person name="Yang G."/>
            <person name="Zhang L."/>
            <person name="Yang X."/>
            <person name="Zhao S."/>
            <person name="Ji Z."/>
            <person name="Zhou Q."/>
            <person name="Hu M."/>
            <person name="Wang Y."/>
            <person name="Chen M."/>
            <person name="Xu Y."/>
            <person name="Jin H."/>
            <person name="Xiao X."/>
            <person name="Hu G."/>
            <person name="Bao F."/>
            <person name="Hu Y."/>
            <person name="Wan P."/>
            <person name="Li L."/>
            <person name="Deng X."/>
            <person name="Kuang T."/>
            <person name="Xiang C."/>
            <person name="Zhu J.K."/>
            <person name="Oliver M.J."/>
            <person name="He Y."/>
        </authorList>
    </citation>
    <scope>NUCLEOTIDE SEQUENCE [LARGE SCALE GENOMIC DNA]</scope>
    <source>
        <strain evidence="4">cv. XS01</strain>
    </source>
</reference>
<accession>A0A2Z7BJ15</accession>
<evidence type="ECO:0000313" key="4">
    <source>
        <dbReference type="Proteomes" id="UP000250235"/>
    </source>
</evidence>
<keyword evidence="1" id="KW-0175">Coiled coil</keyword>
<feature type="compositionally biased region" description="Basic and acidic residues" evidence="2">
    <location>
        <begin position="86"/>
        <end position="101"/>
    </location>
</feature>
<sequence>MAPFVPRTRAAAAIRMKQIALDNQSRTIRRLRAKLETERRESAATKEGLENKVSSLGRELQLQRYDNHSLRNMVTLYHKDIDHRSSQLVEAKKEHKSDQREPFGVPSKVAGSYPTDRKYDPRATANHRNPDERKTSILQTIQGLQEDNAAPFDDDWEEEPEEDPEEERLEEIPVGEGEIVDD</sequence>
<evidence type="ECO:0000256" key="2">
    <source>
        <dbReference type="SAM" id="MobiDB-lite"/>
    </source>
</evidence>
<feature type="coiled-coil region" evidence="1">
    <location>
        <begin position="21"/>
        <end position="52"/>
    </location>
</feature>
<dbReference type="Proteomes" id="UP000250235">
    <property type="component" value="Unassembled WGS sequence"/>
</dbReference>
<proteinExistence type="predicted"/>
<keyword evidence="4" id="KW-1185">Reference proteome</keyword>
<name>A0A2Z7BJ15_9LAMI</name>
<organism evidence="3 4">
    <name type="scientific">Dorcoceras hygrometricum</name>
    <dbReference type="NCBI Taxonomy" id="472368"/>
    <lineage>
        <taxon>Eukaryota</taxon>
        <taxon>Viridiplantae</taxon>
        <taxon>Streptophyta</taxon>
        <taxon>Embryophyta</taxon>
        <taxon>Tracheophyta</taxon>
        <taxon>Spermatophyta</taxon>
        <taxon>Magnoliopsida</taxon>
        <taxon>eudicotyledons</taxon>
        <taxon>Gunneridae</taxon>
        <taxon>Pentapetalae</taxon>
        <taxon>asterids</taxon>
        <taxon>lamiids</taxon>
        <taxon>Lamiales</taxon>
        <taxon>Gesneriaceae</taxon>
        <taxon>Didymocarpoideae</taxon>
        <taxon>Trichosporeae</taxon>
        <taxon>Loxocarpinae</taxon>
        <taxon>Dorcoceras</taxon>
    </lineage>
</organism>
<feature type="compositionally biased region" description="Acidic residues" evidence="2">
    <location>
        <begin position="152"/>
        <end position="169"/>
    </location>
</feature>
<feature type="compositionally biased region" description="Low complexity" evidence="2">
    <location>
        <begin position="172"/>
        <end position="182"/>
    </location>
</feature>
<feature type="region of interest" description="Disordered" evidence="2">
    <location>
        <begin position="86"/>
        <end position="182"/>
    </location>
</feature>
<gene>
    <name evidence="3" type="ORF">F511_34027</name>
</gene>